<dbReference type="EMBL" id="CP001958">
    <property type="protein sequence ID" value="ADG96728.1"/>
    <property type="molecule type" value="Genomic_DNA"/>
</dbReference>
<dbReference type="GO" id="GO:0016491">
    <property type="term" value="F:oxidoreductase activity"/>
    <property type="evidence" value="ECO:0007669"/>
    <property type="project" value="UniProtKB-KW"/>
</dbReference>
<dbReference type="GO" id="GO:0005737">
    <property type="term" value="C:cytoplasm"/>
    <property type="evidence" value="ECO:0007669"/>
    <property type="project" value="TreeGrafter"/>
</dbReference>
<name>D6ZAI6_SEGRD</name>
<dbReference type="AlphaFoldDB" id="D6ZAI6"/>
<dbReference type="Pfam" id="PF01266">
    <property type="entry name" value="DAO"/>
    <property type="match status" value="1"/>
</dbReference>
<evidence type="ECO:0000256" key="1">
    <source>
        <dbReference type="ARBA" id="ARBA00023002"/>
    </source>
</evidence>
<dbReference type="Proteomes" id="UP000002247">
    <property type="component" value="Chromosome"/>
</dbReference>
<feature type="domain" description="FAD dependent oxidoreductase" evidence="2">
    <location>
        <begin position="8"/>
        <end position="361"/>
    </location>
</feature>
<dbReference type="RefSeq" id="WP_013137184.1">
    <property type="nucleotide sequence ID" value="NC_014168.1"/>
</dbReference>
<dbReference type="STRING" id="640132.Srot_0241"/>
<dbReference type="Gene3D" id="3.30.9.10">
    <property type="entry name" value="D-Amino Acid Oxidase, subunit A, domain 2"/>
    <property type="match status" value="1"/>
</dbReference>
<sequence length="387" mass="40339">MGITVEADFLVVGAGIAGASTGYFLAQHGKVVVLEREAAPGQHATGRSAAMYEPAYGNAQVRALTAASRSFFDSPPEGFAEHPLLSPRGVVIAQLAGEEFGPGADPAGPALTDEALIADLLEVPGATLLSKHDVLSLIPVLREEMVLGGVHDAQAEDVDVGELHLGFLKGIRARGGEVRCGRGVAAVSRVGAAWQVQAGDESYRAPVLVNAAGAWADVVARLAGVREIGLVPKRRSAFVFHPPHGLDVRALPMFKDLRIGFYVKPDAGMLLGSPANADPTHPQDVRPPDLDVALAIHRIEEATTLTVGRPLRAWAGLRSFVRDGGLVGGYAPDAAGFFWVAAQGGYGIQTSPAMGEATAALALGEQIPEHIAAHSLTAEALAPDRLR</sequence>
<dbReference type="SUPFAM" id="SSF51905">
    <property type="entry name" value="FAD/NAD(P)-binding domain"/>
    <property type="match status" value="1"/>
</dbReference>
<dbReference type="OrthoDB" id="9806257at2"/>
<gene>
    <name evidence="3" type="ordered locus">Srot_0241</name>
</gene>
<dbReference type="PANTHER" id="PTHR13847:SF287">
    <property type="entry name" value="FAD-DEPENDENT OXIDOREDUCTASE DOMAIN-CONTAINING PROTEIN 1"/>
    <property type="match status" value="1"/>
</dbReference>
<dbReference type="KEGG" id="srt:Srot_0241"/>
<dbReference type="InterPro" id="IPR036188">
    <property type="entry name" value="FAD/NAD-bd_sf"/>
</dbReference>
<accession>D6ZAI6</accession>
<protein>
    <submittedName>
        <fullName evidence="3">FAD dependent oxidoreductase</fullName>
    </submittedName>
</protein>
<dbReference type="PANTHER" id="PTHR13847">
    <property type="entry name" value="SARCOSINE DEHYDROGENASE-RELATED"/>
    <property type="match status" value="1"/>
</dbReference>
<reference evidence="3 4" key="1">
    <citation type="journal article" date="2010" name="Stand. Genomic Sci.">
        <title>Complete genome sequence of Segniliparus rotundus type strain (CDC 1076).</title>
        <authorList>
            <person name="Sikorski J."/>
            <person name="Lapidus A."/>
            <person name="Copeland A."/>
            <person name="Misra M."/>
            <person name="Glavina Del Rio T."/>
            <person name="Nolan M."/>
            <person name="Lucas S."/>
            <person name="Chen F."/>
            <person name="Tice H."/>
            <person name="Cheng J.F."/>
            <person name="Jando M."/>
            <person name="Schneider S."/>
            <person name="Bruce D."/>
            <person name="Goodwin L."/>
            <person name="Pitluck S."/>
            <person name="Liolios K."/>
            <person name="Mikhailova N."/>
            <person name="Pati A."/>
            <person name="Ivanova N."/>
            <person name="Mavromatis K."/>
            <person name="Chen A."/>
            <person name="Palaniappan K."/>
            <person name="Chertkov O."/>
            <person name="Land M."/>
            <person name="Hauser L."/>
            <person name="Chang Y.J."/>
            <person name="Jeffries C.D."/>
            <person name="Brettin T."/>
            <person name="Detter J.C."/>
            <person name="Han C."/>
            <person name="Rohde M."/>
            <person name="Goker M."/>
            <person name="Bristow J."/>
            <person name="Eisen J.A."/>
            <person name="Markowitz V."/>
            <person name="Hugenholtz P."/>
            <person name="Kyrpides N.C."/>
            <person name="Klenk H.P."/>
        </authorList>
    </citation>
    <scope>NUCLEOTIDE SEQUENCE [LARGE SCALE GENOMIC DNA]</scope>
    <source>
        <strain evidence="4">ATCC BAA-972 / CDC 1076 / CIP 108378 / DSM 44985 / JCM 13578</strain>
    </source>
</reference>
<dbReference type="HOGENOM" id="CLU_007884_4_2_11"/>
<keyword evidence="1" id="KW-0560">Oxidoreductase</keyword>
<proteinExistence type="predicted"/>
<keyword evidence="4" id="KW-1185">Reference proteome</keyword>
<dbReference type="Gene3D" id="3.50.50.60">
    <property type="entry name" value="FAD/NAD(P)-binding domain"/>
    <property type="match status" value="1"/>
</dbReference>
<evidence type="ECO:0000313" key="3">
    <source>
        <dbReference type="EMBL" id="ADG96728.1"/>
    </source>
</evidence>
<dbReference type="eggNOG" id="COG0665">
    <property type="taxonomic scope" value="Bacteria"/>
</dbReference>
<evidence type="ECO:0000313" key="4">
    <source>
        <dbReference type="Proteomes" id="UP000002247"/>
    </source>
</evidence>
<evidence type="ECO:0000259" key="2">
    <source>
        <dbReference type="Pfam" id="PF01266"/>
    </source>
</evidence>
<dbReference type="InterPro" id="IPR006076">
    <property type="entry name" value="FAD-dep_OxRdtase"/>
</dbReference>
<organism evidence="3 4">
    <name type="scientific">Segniliparus rotundus (strain ATCC BAA-972 / CDC 1076 / CIP 108378 / DSM 44985 / JCM 13578)</name>
    <dbReference type="NCBI Taxonomy" id="640132"/>
    <lineage>
        <taxon>Bacteria</taxon>
        <taxon>Bacillati</taxon>
        <taxon>Actinomycetota</taxon>
        <taxon>Actinomycetes</taxon>
        <taxon>Mycobacteriales</taxon>
        <taxon>Segniliparaceae</taxon>
        <taxon>Segniliparus</taxon>
    </lineage>
</organism>